<dbReference type="Proteomes" id="UP000698173">
    <property type="component" value="Unassembled WGS sequence"/>
</dbReference>
<sequence length="345" mass="39228">MNGVLDIFEKKGPRRILIFALIILILYSVRSMMNIILLTFIFAFLLNRLVEFTVKRVRLNRKLLVILMYTLIVGILTIGIVKYLPLITSEISQLIIRITTFYSQPHDSVLLKYLESIISSNQIAAYLENGFSFLLKYFTDISKTSIQVMLALLLSLFFLLEKPRLIEFTNKFKDSKIAPFYYEIEFFGKKFARTFGKVIEAQFIIAIVNTFLSVIVLIVLGFPQIIGLAIMIFFLGLIPVAGVIISLIPLTLIAFTIGGFLKVVYVFIAVMIIHAIEAYILNPKLMSSKTDLPVFYTFIVLIFSQNFFGVWGLIIGIPVFVFLLDVLDVTDKEQVISVSAPKTKK</sequence>
<evidence type="ECO:0000256" key="6">
    <source>
        <dbReference type="SAM" id="Phobius"/>
    </source>
</evidence>
<dbReference type="GO" id="GO:0016020">
    <property type="term" value="C:membrane"/>
    <property type="evidence" value="ECO:0007669"/>
    <property type="project" value="UniProtKB-SubCell"/>
</dbReference>
<organism evidence="7 8">
    <name type="scientific">Sporosarcina psychrophila</name>
    <name type="common">Bacillus psychrophilus</name>
    <dbReference type="NCBI Taxonomy" id="1476"/>
    <lineage>
        <taxon>Bacteria</taxon>
        <taxon>Bacillati</taxon>
        <taxon>Bacillota</taxon>
        <taxon>Bacilli</taxon>
        <taxon>Bacillales</taxon>
        <taxon>Caryophanaceae</taxon>
        <taxon>Sporosarcina</taxon>
    </lineage>
</organism>
<feature type="transmembrane region" description="Helical" evidence="6">
    <location>
        <begin position="141"/>
        <end position="160"/>
    </location>
</feature>
<feature type="transmembrane region" description="Helical" evidence="6">
    <location>
        <begin position="294"/>
        <end position="324"/>
    </location>
</feature>
<dbReference type="AlphaFoldDB" id="A0A921G334"/>
<feature type="transmembrane region" description="Helical" evidence="6">
    <location>
        <begin position="63"/>
        <end position="84"/>
    </location>
</feature>
<comment type="subcellular location">
    <subcellularLocation>
        <location evidence="1">Membrane</location>
        <topology evidence="1">Multi-pass membrane protein</topology>
    </subcellularLocation>
</comment>
<evidence type="ECO:0000313" key="8">
    <source>
        <dbReference type="Proteomes" id="UP000698173"/>
    </source>
</evidence>
<evidence type="ECO:0000256" key="4">
    <source>
        <dbReference type="ARBA" id="ARBA00022989"/>
    </source>
</evidence>
<proteinExistence type="inferred from homology"/>
<reference evidence="7" key="1">
    <citation type="journal article" date="2021" name="PeerJ">
        <title>Extensive microbial diversity within the chicken gut microbiome revealed by metagenomics and culture.</title>
        <authorList>
            <person name="Gilroy R."/>
            <person name="Ravi A."/>
            <person name="Getino M."/>
            <person name="Pursley I."/>
            <person name="Horton D.L."/>
            <person name="Alikhan N.F."/>
            <person name="Baker D."/>
            <person name="Gharbi K."/>
            <person name="Hall N."/>
            <person name="Watson M."/>
            <person name="Adriaenssens E.M."/>
            <person name="Foster-Nyarko E."/>
            <person name="Jarju S."/>
            <person name="Secka A."/>
            <person name="Antonio M."/>
            <person name="Oren A."/>
            <person name="Chaudhuri R.R."/>
            <person name="La Ragione R."/>
            <person name="Hildebrand F."/>
            <person name="Pallen M.J."/>
        </authorList>
    </citation>
    <scope>NUCLEOTIDE SEQUENCE</scope>
    <source>
        <strain evidence="7">CHK171-7178</strain>
    </source>
</reference>
<protein>
    <submittedName>
        <fullName evidence="7">AI-2E family transporter</fullName>
    </submittedName>
</protein>
<keyword evidence="3 6" id="KW-0812">Transmembrane</keyword>
<keyword evidence="4 6" id="KW-1133">Transmembrane helix</keyword>
<keyword evidence="5 6" id="KW-0472">Membrane</keyword>
<feature type="transmembrane region" description="Helical" evidence="6">
    <location>
        <begin position="263"/>
        <end position="282"/>
    </location>
</feature>
<dbReference type="EMBL" id="DYWT01000303">
    <property type="protein sequence ID" value="HJF34101.1"/>
    <property type="molecule type" value="Genomic_DNA"/>
</dbReference>
<dbReference type="GO" id="GO:0055085">
    <property type="term" value="P:transmembrane transport"/>
    <property type="evidence" value="ECO:0007669"/>
    <property type="project" value="TreeGrafter"/>
</dbReference>
<feature type="transmembrane region" description="Helical" evidence="6">
    <location>
        <begin position="203"/>
        <end position="222"/>
    </location>
</feature>
<name>A0A921G334_SPOPS</name>
<evidence type="ECO:0000256" key="1">
    <source>
        <dbReference type="ARBA" id="ARBA00004141"/>
    </source>
</evidence>
<feature type="transmembrane region" description="Helical" evidence="6">
    <location>
        <begin position="12"/>
        <end position="29"/>
    </location>
</feature>
<evidence type="ECO:0000313" key="7">
    <source>
        <dbReference type="EMBL" id="HJF34101.1"/>
    </source>
</evidence>
<reference evidence="7" key="2">
    <citation type="submission" date="2021-09" db="EMBL/GenBank/DDBJ databases">
        <authorList>
            <person name="Gilroy R."/>
        </authorList>
    </citation>
    <scope>NUCLEOTIDE SEQUENCE</scope>
    <source>
        <strain evidence="7">CHK171-7178</strain>
    </source>
</reference>
<accession>A0A921G334</accession>
<dbReference type="InterPro" id="IPR002549">
    <property type="entry name" value="AI-2E-like"/>
</dbReference>
<dbReference type="PANTHER" id="PTHR21716:SF62">
    <property type="entry name" value="TRANSPORT PROTEIN YDBI-RELATED"/>
    <property type="match status" value="1"/>
</dbReference>
<feature type="transmembrane region" description="Helical" evidence="6">
    <location>
        <begin position="228"/>
        <end position="256"/>
    </location>
</feature>
<evidence type="ECO:0000256" key="3">
    <source>
        <dbReference type="ARBA" id="ARBA00022692"/>
    </source>
</evidence>
<evidence type="ECO:0000256" key="5">
    <source>
        <dbReference type="ARBA" id="ARBA00023136"/>
    </source>
</evidence>
<comment type="similarity">
    <text evidence="2">Belongs to the autoinducer-2 exporter (AI-2E) (TC 2.A.86) family.</text>
</comment>
<gene>
    <name evidence="7" type="ORF">K8V56_20250</name>
</gene>
<evidence type="ECO:0000256" key="2">
    <source>
        <dbReference type="ARBA" id="ARBA00009773"/>
    </source>
</evidence>
<comment type="caution">
    <text evidence="7">The sequence shown here is derived from an EMBL/GenBank/DDBJ whole genome shotgun (WGS) entry which is preliminary data.</text>
</comment>
<dbReference type="Pfam" id="PF01594">
    <property type="entry name" value="AI-2E_transport"/>
    <property type="match status" value="1"/>
</dbReference>
<dbReference type="PANTHER" id="PTHR21716">
    <property type="entry name" value="TRANSMEMBRANE PROTEIN"/>
    <property type="match status" value="1"/>
</dbReference>